<evidence type="ECO:0000313" key="4">
    <source>
        <dbReference type="Proteomes" id="UP000181956"/>
    </source>
</evidence>
<feature type="transmembrane region" description="Helical" evidence="1">
    <location>
        <begin position="185"/>
        <end position="204"/>
    </location>
</feature>
<reference evidence="4" key="1">
    <citation type="submission" date="2016-10" db="EMBL/GenBank/DDBJ databases">
        <authorList>
            <person name="Varghese N."/>
            <person name="Submissions S."/>
        </authorList>
    </citation>
    <scope>NUCLEOTIDE SEQUENCE [LARGE SCALE GENOMIC DNA]</scope>
    <source>
        <strain evidence="4">DSM 21772</strain>
    </source>
</reference>
<name>A0A1H1RMC0_9MICO</name>
<keyword evidence="1" id="KW-1133">Transmembrane helix</keyword>
<keyword evidence="1" id="KW-0812">Transmembrane</keyword>
<feature type="transmembrane region" description="Helical" evidence="1">
    <location>
        <begin position="52"/>
        <end position="72"/>
    </location>
</feature>
<feature type="transmembrane region" description="Helical" evidence="1">
    <location>
        <begin position="152"/>
        <end position="178"/>
    </location>
</feature>
<accession>A0A1H1RMC0</accession>
<evidence type="ECO:0000259" key="2">
    <source>
        <dbReference type="Pfam" id="PF07331"/>
    </source>
</evidence>
<feature type="transmembrane region" description="Helical" evidence="1">
    <location>
        <begin position="129"/>
        <end position="146"/>
    </location>
</feature>
<sequence length="208" mass="21999">MSPQPLGLGTDDAVAATTIAATAPAPEAEAETGIVSTVDPDVVAQPSKRLEIIVAAAALLFNVILLVAAQSIELRRAADPGQIDARFWPTILAVLGIALAVARLVIAIVGKPDERDDLERVQPGQMGKLLIALALTAGFLGVWSWKTATLTLFGLVIGFKLFVIVAPLYLAALLFVFGARGWKSLVIYPVVTTGFIYLLFGQLLRIAL</sequence>
<dbReference type="AlphaFoldDB" id="A0A1H1RMC0"/>
<evidence type="ECO:0000256" key="1">
    <source>
        <dbReference type="SAM" id="Phobius"/>
    </source>
</evidence>
<feature type="transmembrane region" description="Helical" evidence="1">
    <location>
        <begin position="87"/>
        <end position="109"/>
    </location>
</feature>
<keyword evidence="1" id="KW-0472">Membrane</keyword>
<feature type="domain" description="DUF1468" evidence="2">
    <location>
        <begin position="53"/>
        <end position="208"/>
    </location>
</feature>
<evidence type="ECO:0000313" key="3">
    <source>
        <dbReference type="EMBL" id="SDS36848.1"/>
    </source>
</evidence>
<keyword evidence="4" id="KW-1185">Reference proteome</keyword>
<dbReference type="OrthoDB" id="7950028at2"/>
<protein>
    <submittedName>
        <fullName evidence="3">Tripartite tricarboxylate transporter TctB family protein</fullName>
    </submittedName>
</protein>
<dbReference type="Pfam" id="PF07331">
    <property type="entry name" value="TctB"/>
    <property type="match status" value="1"/>
</dbReference>
<dbReference type="EMBL" id="LT629742">
    <property type="protein sequence ID" value="SDS36848.1"/>
    <property type="molecule type" value="Genomic_DNA"/>
</dbReference>
<gene>
    <name evidence="3" type="ORF">SAMN04489834_1356</name>
</gene>
<proteinExistence type="predicted"/>
<dbReference type="STRING" id="412690.SAMN04489834_1356"/>
<dbReference type="Proteomes" id="UP000181956">
    <property type="component" value="Chromosome I"/>
</dbReference>
<organism evidence="3 4">
    <name type="scientific">Microterricola viridarii</name>
    <dbReference type="NCBI Taxonomy" id="412690"/>
    <lineage>
        <taxon>Bacteria</taxon>
        <taxon>Bacillati</taxon>
        <taxon>Actinomycetota</taxon>
        <taxon>Actinomycetes</taxon>
        <taxon>Micrococcales</taxon>
        <taxon>Microbacteriaceae</taxon>
        <taxon>Microterricola</taxon>
    </lineage>
</organism>
<dbReference type="RefSeq" id="WP_083363365.1">
    <property type="nucleotide sequence ID" value="NZ_LT629742.1"/>
</dbReference>
<dbReference type="InterPro" id="IPR009936">
    <property type="entry name" value="DUF1468"/>
</dbReference>